<dbReference type="Proteomes" id="UP000688137">
    <property type="component" value="Unassembled WGS sequence"/>
</dbReference>
<feature type="transmembrane region" description="Helical" evidence="1">
    <location>
        <begin position="86"/>
        <end position="105"/>
    </location>
</feature>
<organism evidence="2 3">
    <name type="scientific">Paramecium primaurelia</name>
    <dbReference type="NCBI Taxonomy" id="5886"/>
    <lineage>
        <taxon>Eukaryota</taxon>
        <taxon>Sar</taxon>
        <taxon>Alveolata</taxon>
        <taxon>Ciliophora</taxon>
        <taxon>Intramacronucleata</taxon>
        <taxon>Oligohymenophorea</taxon>
        <taxon>Peniculida</taxon>
        <taxon>Parameciidae</taxon>
        <taxon>Paramecium</taxon>
    </lineage>
</organism>
<evidence type="ECO:0000313" key="2">
    <source>
        <dbReference type="EMBL" id="CAD8112595.1"/>
    </source>
</evidence>
<sequence length="216" mass="24465">MMKTLTLGNINELIQLSEEEFIKAEENSKMANRGVVIFYSMFAIAIHIVLCVEVFNYENTASKVCSIVASALFMVQHCYSGRAGCLFNLCCTLPVCIAGFAISNVKLVNTLAFIFQLCIWLGEYYYLVIQLNTDALLKQRPRTQVGTNDQNSGKLVIKVDGLQLSNTQQQEIKKEFNELAGLLQNGLQQINHQQQLHQQELNEKQQKQEQNPTQQN</sequence>
<keyword evidence="3" id="KW-1185">Reference proteome</keyword>
<comment type="caution">
    <text evidence="2">The sequence shown here is derived from an EMBL/GenBank/DDBJ whole genome shotgun (WGS) entry which is preliminary data.</text>
</comment>
<feature type="transmembrane region" description="Helical" evidence="1">
    <location>
        <begin position="111"/>
        <end position="129"/>
    </location>
</feature>
<protein>
    <recommendedName>
        <fullName evidence="4">Transmembrane protein</fullName>
    </recommendedName>
</protein>
<reference evidence="2" key="1">
    <citation type="submission" date="2021-01" db="EMBL/GenBank/DDBJ databases">
        <authorList>
            <consortium name="Genoscope - CEA"/>
            <person name="William W."/>
        </authorList>
    </citation>
    <scope>NUCLEOTIDE SEQUENCE</scope>
</reference>
<keyword evidence="1" id="KW-0812">Transmembrane</keyword>
<gene>
    <name evidence="2" type="ORF">PPRIM_AZ9-3.1.T1520045</name>
</gene>
<keyword evidence="1" id="KW-1133">Transmembrane helix</keyword>
<evidence type="ECO:0008006" key="4">
    <source>
        <dbReference type="Google" id="ProtNLM"/>
    </source>
</evidence>
<dbReference type="OMA" id="CCALPIC"/>
<evidence type="ECO:0000313" key="3">
    <source>
        <dbReference type="Proteomes" id="UP000688137"/>
    </source>
</evidence>
<dbReference type="EMBL" id="CAJJDM010000157">
    <property type="protein sequence ID" value="CAD8112595.1"/>
    <property type="molecule type" value="Genomic_DNA"/>
</dbReference>
<keyword evidence="1" id="KW-0472">Membrane</keyword>
<accession>A0A8S1QBP4</accession>
<proteinExistence type="predicted"/>
<feature type="transmembrane region" description="Helical" evidence="1">
    <location>
        <begin position="36"/>
        <end position="55"/>
    </location>
</feature>
<evidence type="ECO:0000256" key="1">
    <source>
        <dbReference type="SAM" id="Phobius"/>
    </source>
</evidence>
<name>A0A8S1QBP4_PARPR</name>
<dbReference type="AlphaFoldDB" id="A0A8S1QBP4"/>